<feature type="domain" description="Fibronectin type-III" evidence="3">
    <location>
        <begin position="311"/>
        <end position="400"/>
    </location>
</feature>
<dbReference type="Pfam" id="PF00932">
    <property type="entry name" value="LTD"/>
    <property type="match status" value="1"/>
</dbReference>
<evidence type="ECO:0000259" key="3">
    <source>
        <dbReference type="PROSITE" id="PS50853"/>
    </source>
</evidence>
<dbReference type="InterPro" id="IPR003961">
    <property type="entry name" value="FN3_dom"/>
</dbReference>
<reference evidence="6" key="1">
    <citation type="journal article" date="2019" name="Int. J. Syst. Evol. Microbiol.">
        <title>The Global Catalogue of Microorganisms (GCM) 10K type strain sequencing project: providing services to taxonomists for standard genome sequencing and annotation.</title>
        <authorList>
            <consortium name="The Broad Institute Genomics Platform"/>
            <consortium name="The Broad Institute Genome Sequencing Center for Infectious Disease"/>
            <person name="Wu L."/>
            <person name="Ma J."/>
        </authorList>
    </citation>
    <scope>NUCLEOTIDE SEQUENCE [LARGE SCALE GENOMIC DNA]</scope>
    <source>
        <strain evidence="6">CCUG 53270</strain>
    </source>
</reference>
<dbReference type="Pfam" id="PF12733">
    <property type="entry name" value="Cadherin-like"/>
    <property type="match status" value="1"/>
</dbReference>
<evidence type="ECO:0000256" key="1">
    <source>
        <dbReference type="ARBA" id="ARBA00022737"/>
    </source>
</evidence>
<dbReference type="InterPro" id="IPR008964">
    <property type="entry name" value="Invasin/intimin_cell_adhesion"/>
</dbReference>
<dbReference type="Pfam" id="PF00041">
    <property type="entry name" value="fn3"/>
    <property type="match status" value="1"/>
</dbReference>
<evidence type="ECO:0000313" key="6">
    <source>
        <dbReference type="Proteomes" id="UP001597180"/>
    </source>
</evidence>
<dbReference type="RefSeq" id="WP_345589946.1">
    <property type="nucleotide sequence ID" value="NZ_BAABJG010000021.1"/>
</dbReference>
<gene>
    <name evidence="5" type="ORF">ACFQ4B_14145</name>
</gene>
<dbReference type="SUPFAM" id="SSF74853">
    <property type="entry name" value="Lamin A/C globular tail domain"/>
    <property type="match status" value="1"/>
</dbReference>
<keyword evidence="6" id="KW-1185">Reference proteome</keyword>
<sequence length="1006" mass="108314">MNAQIRKMSSIALALSILAAPLGALVGPSSAAAADKLFIPPLTITELVQDTTNATNSSGTSVDGYEYIELYNNSSAPIPLQGYKIIYNTTSIWNLDKEMTIQPHDAMVLWVQSPGLSGSVEAFNANYGSNIRPDQFYPISGQGLSNSGSRTLILADKEGFKLSSVSYSDGTGANDDVVLNKSVIYSYPTDGTIVMRKTANQQTPTPGRIVAGQAPDTSAPVPPKGLFAIPGDRSVQLYWTASEDPNVIGYQVAVNGVLEDTVVQDASYTVTGLTNFTENRFSVVAVTDTQMSILSEVVKSTPRPEIIDSIPPAAPTGTAAAINGIASVQLSWSPNTEPDVASYKVYKNGAYVTTVSSTTYSADLGSLSGGFEYKLQVSAVDSSANESDKSQPVSVTLPHQPLTQEETGAPIVGDTSAYQRFLDVSEPGPIVPGLLQGLVPQGMHYIPEKNWAILSSYRDDRRASTLTLVDLKTGSLVKTIHLYKNGQPFSGHAGGVAVSNQNVWIAYGKEMLRLSLQDVIDCPDNANLSFIDSFKTNTRASFASYSNGILWVGDYYSSPKYLTTPIQKMTARDNKVYNAWVVGYKLDEATDLLPADSKLTSDGLVIPNYIYSVTDRIQGVTVTDDQVMLSQTNGNPKSNILKYKASINEPPHTTVNIENTTVPVWFLDGLNLEDSLDMQPSAEGNFVHDNKLYIVYESGANIYRPEINYPLDRIQIVDLKAWEQYDRIAIEGPAVPLIEQQAGSLKVQHYLGEKGTFDVTTKSSLASSDPSVVTVDASGNLLAVRSGEAVISAVYNGKTASFVIKVVPENVALLGSLSVDNEPIADFDSQKLSYTKEVAHSVGAVRLQTSLISGKSRLSGISVQRNGTVTDVTYSVTGAVYQTGSVSLTEGANVFTIRVTAADGHTTGAYTLTINRHPLPVPPAGLEAEKGHREAILHWTANPQPDILGYHVYQDGKKLTKQPIQGTSYKVTGLPNGKKHRFSVTAVNRFYEESTPATIEVKLKGK</sequence>
<dbReference type="PANTHER" id="PTHR13817">
    <property type="entry name" value="TITIN"/>
    <property type="match status" value="1"/>
</dbReference>
<feature type="domain" description="Fibronectin type-III" evidence="3">
    <location>
        <begin position="919"/>
        <end position="1004"/>
    </location>
</feature>
<keyword evidence="1" id="KW-0677">Repeat</keyword>
<dbReference type="Gene3D" id="2.60.40.10">
    <property type="entry name" value="Immunoglobulins"/>
    <property type="match status" value="3"/>
</dbReference>
<dbReference type="InterPro" id="IPR001322">
    <property type="entry name" value="Lamin_tail_dom"/>
</dbReference>
<dbReference type="InterPro" id="IPR050964">
    <property type="entry name" value="Striated_Muscle_Regulatory"/>
</dbReference>
<organism evidence="5 6">
    <name type="scientific">Paenibacillus vulneris</name>
    <dbReference type="NCBI Taxonomy" id="1133364"/>
    <lineage>
        <taxon>Bacteria</taxon>
        <taxon>Bacillati</taxon>
        <taxon>Bacillota</taxon>
        <taxon>Bacilli</taxon>
        <taxon>Bacillales</taxon>
        <taxon>Paenibacillaceae</taxon>
        <taxon>Paenibacillus</taxon>
    </lineage>
</organism>
<feature type="domain" description="LTD" evidence="4">
    <location>
        <begin position="27"/>
        <end position="189"/>
    </location>
</feature>
<evidence type="ECO:0000259" key="4">
    <source>
        <dbReference type="PROSITE" id="PS51841"/>
    </source>
</evidence>
<dbReference type="InterPro" id="IPR013783">
    <property type="entry name" value="Ig-like_fold"/>
</dbReference>
<evidence type="ECO:0000313" key="5">
    <source>
        <dbReference type="EMBL" id="MFD1221262.1"/>
    </source>
</evidence>
<dbReference type="EMBL" id="JBHTLU010000015">
    <property type="protein sequence ID" value="MFD1221262.1"/>
    <property type="molecule type" value="Genomic_DNA"/>
</dbReference>
<dbReference type="CDD" id="cd00063">
    <property type="entry name" value="FN3"/>
    <property type="match status" value="3"/>
</dbReference>
<evidence type="ECO:0000256" key="2">
    <source>
        <dbReference type="SAM" id="SignalP"/>
    </source>
</evidence>
<accession>A0ABW3UJV8</accession>
<feature type="domain" description="Fibronectin type-III" evidence="3">
    <location>
        <begin position="219"/>
        <end position="305"/>
    </location>
</feature>
<dbReference type="PROSITE" id="PS51841">
    <property type="entry name" value="LTD"/>
    <property type="match status" value="1"/>
</dbReference>
<keyword evidence="2" id="KW-0732">Signal</keyword>
<comment type="caution">
    <text evidence="5">The sequence shown here is derived from an EMBL/GenBank/DDBJ whole genome shotgun (WGS) entry which is preliminary data.</text>
</comment>
<feature type="chain" id="PRO_5045261220" evidence="2">
    <location>
        <begin position="34"/>
        <end position="1006"/>
    </location>
</feature>
<dbReference type="InterPro" id="IPR036415">
    <property type="entry name" value="Lamin_tail_dom_sf"/>
</dbReference>
<dbReference type="Gene3D" id="2.60.40.1080">
    <property type="match status" value="1"/>
</dbReference>
<dbReference type="SMART" id="SM00060">
    <property type="entry name" value="FN3"/>
    <property type="match status" value="3"/>
</dbReference>
<dbReference type="InterPro" id="IPR036116">
    <property type="entry name" value="FN3_sf"/>
</dbReference>
<feature type="signal peptide" evidence="2">
    <location>
        <begin position="1"/>
        <end position="33"/>
    </location>
</feature>
<protein>
    <submittedName>
        <fullName evidence="5">Fibronectin type III domain-containing protein</fullName>
    </submittedName>
</protein>
<proteinExistence type="predicted"/>
<dbReference type="InterPro" id="IPR025883">
    <property type="entry name" value="Cadherin-like_domain"/>
</dbReference>
<dbReference type="SUPFAM" id="SSF49265">
    <property type="entry name" value="Fibronectin type III"/>
    <property type="match status" value="2"/>
</dbReference>
<dbReference type="SUPFAM" id="SSF49373">
    <property type="entry name" value="Invasin/intimin cell-adhesion fragments"/>
    <property type="match status" value="1"/>
</dbReference>
<name>A0ABW3UJV8_9BACL</name>
<dbReference type="PROSITE" id="PS50853">
    <property type="entry name" value="FN3"/>
    <property type="match status" value="3"/>
</dbReference>
<dbReference type="PANTHER" id="PTHR13817:SF166">
    <property type="entry name" value="NEURONAL IGCAM-RELATED"/>
    <property type="match status" value="1"/>
</dbReference>
<dbReference type="Proteomes" id="UP001597180">
    <property type="component" value="Unassembled WGS sequence"/>
</dbReference>